<dbReference type="AlphaFoldDB" id="A0AAD6QAJ8"/>
<proteinExistence type="predicted"/>
<keyword evidence="2" id="KW-1185">Reference proteome</keyword>
<comment type="caution">
    <text evidence="1">The sequence shown here is derived from an EMBL/GenBank/DDBJ whole genome shotgun (WGS) entry which is preliminary data.</text>
</comment>
<dbReference type="Proteomes" id="UP001164929">
    <property type="component" value="Chromosome 10"/>
</dbReference>
<protein>
    <submittedName>
        <fullName evidence="1">Uncharacterized protein</fullName>
    </submittedName>
</protein>
<evidence type="ECO:0000313" key="1">
    <source>
        <dbReference type="EMBL" id="KAJ6983900.1"/>
    </source>
</evidence>
<accession>A0AAD6QAJ8</accession>
<evidence type="ECO:0000313" key="2">
    <source>
        <dbReference type="Proteomes" id="UP001164929"/>
    </source>
</evidence>
<organism evidence="1 2">
    <name type="scientific">Populus alba x Populus x berolinensis</name>
    <dbReference type="NCBI Taxonomy" id="444605"/>
    <lineage>
        <taxon>Eukaryota</taxon>
        <taxon>Viridiplantae</taxon>
        <taxon>Streptophyta</taxon>
        <taxon>Embryophyta</taxon>
        <taxon>Tracheophyta</taxon>
        <taxon>Spermatophyta</taxon>
        <taxon>Magnoliopsida</taxon>
        <taxon>eudicotyledons</taxon>
        <taxon>Gunneridae</taxon>
        <taxon>Pentapetalae</taxon>
        <taxon>rosids</taxon>
        <taxon>fabids</taxon>
        <taxon>Malpighiales</taxon>
        <taxon>Salicaceae</taxon>
        <taxon>Saliceae</taxon>
        <taxon>Populus</taxon>
    </lineage>
</organism>
<name>A0AAD6QAJ8_9ROSI</name>
<dbReference type="EMBL" id="JAQIZT010000010">
    <property type="protein sequence ID" value="KAJ6983900.1"/>
    <property type="molecule type" value="Genomic_DNA"/>
</dbReference>
<gene>
    <name evidence="1" type="ORF">NC653_026658</name>
</gene>
<reference evidence="1" key="1">
    <citation type="journal article" date="2023" name="Mol. Ecol. Resour.">
        <title>Chromosome-level genome assembly of a triploid poplar Populus alba 'Berolinensis'.</title>
        <authorList>
            <person name="Chen S."/>
            <person name="Yu Y."/>
            <person name="Wang X."/>
            <person name="Wang S."/>
            <person name="Zhang T."/>
            <person name="Zhou Y."/>
            <person name="He R."/>
            <person name="Meng N."/>
            <person name="Wang Y."/>
            <person name="Liu W."/>
            <person name="Liu Z."/>
            <person name="Liu J."/>
            <person name="Guo Q."/>
            <person name="Huang H."/>
            <person name="Sederoff R.R."/>
            <person name="Wang G."/>
            <person name="Qu G."/>
            <person name="Chen S."/>
        </authorList>
    </citation>
    <scope>NUCLEOTIDE SEQUENCE</scope>
    <source>
        <strain evidence="1">SC-2020</strain>
    </source>
</reference>
<sequence length="136" mass="15595">MTQEACWREMAREKWPLLRDFASNDTDIVAPCHLLCCSVKAIDVGVAAWVAQATECSVFLRWRNCKFVIPETFIFLNTPILLRYRGISRCSVASVPWVHPLFLKPMYMVGGFSLDHWFVGLRVITWPLAKKACDES</sequence>